<keyword evidence="3" id="KW-1185">Reference proteome</keyword>
<protein>
    <submittedName>
        <fullName evidence="2">Uncharacterized protein</fullName>
    </submittedName>
</protein>
<keyword evidence="1" id="KW-1133">Transmembrane helix</keyword>
<reference evidence="2" key="1">
    <citation type="journal article" date="2023" name="Mol. Phylogenet. Evol.">
        <title>Genome-scale phylogeny and comparative genomics of the fungal order Sordariales.</title>
        <authorList>
            <person name="Hensen N."/>
            <person name="Bonometti L."/>
            <person name="Westerberg I."/>
            <person name="Brannstrom I.O."/>
            <person name="Guillou S."/>
            <person name="Cros-Aarteil S."/>
            <person name="Calhoun S."/>
            <person name="Haridas S."/>
            <person name="Kuo A."/>
            <person name="Mondo S."/>
            <person name="Pangilinan J."/>
            <person name="Riley R."/>
            <person name="LaButti K."/>
            <person name="Andreopoulos B."/>
            <person name="Lipzen A."/>
            <person name="Chen C."/>
            <person name="Yan M."/>
            <person name="Daum C."/>
            <person name="Ng V."/>
            <person name="Clum A."/>
            <person name="Steindorff A."/>
            <person name="Ohm R.A."/>
            <person name="Martin F."/>
            <person name="Silar P."/>
            <person name="Natvig D.O."/>
            <person name="Lalanne C."/>
            <person name="Gautier V."/>
            <person name="Ament-Velasquez S.L."/>
            <person name="Kruys A."/>
            <person name="Hutchinson M.I."/>
            <person name="Powell A.J."/>
            <person name="Barry K."/>
            <person name="Miller A.N."/>
            <person name="Grigoriev I.V."/>
            <person name="Debuchy R."/>
            <person name="Gladieux P."/>
            <person name="Hiltunen Thoren M."/>
            <person name="Johannesson H."/>
        </authorList>
    </citation>
    <scope>NUCLEOTIDE SEQUENCE</scope>
    <source>
        <strain evidence="2">FGSC 1904</strain>
    </source>
</reference>
<comment type="caution">
    <text evidence="2">The sequence shown here is derived from an EMBL/GenBank/DDBJ whole genome shotgun (WGS) entry which is preliminary data.</text>
</comment>
<keyword evidence="1" id="KW-0472">Membrane</keyword>
<evidence type="ECO:0000313" key="3">
    <source>
        <dbReference type="Proteomes" id="UP001281003"/>
    </source>
</evidence>
<keyword evidence="1" id="KW-0812">Transmembrane</keyword>
<sequence length="81" mass="9253">MIILAGVCTEAERSYLMLSLSLISMVIFNSSWLVNACHSSSQVRLHNMDEILIRTLLCLQKNENQAISLMNQHCQIPYVDR</sequence>
<dbReference type="Proteomes" id="UP001281003">
    <property type="component" value="Unassembled WGS sequence"/>
</dbReference>
<dbReference type="EMBL" id="JAUTDP010000005">
    <property type="protein sequence ID" value="KAK3399266.1"/>
    <property type="molecule type" value="Genomic_DNA"/>
</dbReference>
<dbReference type="AlphaFoldDB" id="A0AAE0PG38"/>
<reference evidence="2" key="2">
    <citation type="submission" date="2023-07" db="EMBL/GenBank/DDBJ databases">
        <authorList>
            <consortium name="Lawrence Berkeley National Laboratory"/>
            <person name="Haridas S."/>
            <person name="Hensen N."/>
            <person name="Bonometti L."/>
            <person name="Westerberg I."/>
            <person name="Brannstrom I.O."/>
            <person name="Guillou S."/>
            <person name="Cros-Aarteil S."/>
            <person name="Calhoun S."/>
            <person name="Kuo A."/>
            <person name="Mondo S."/>
            <person name="Pangilinan J."/>
            <person name="Riley R."/>
            <person name="LaButti K."/>
            <person name="Andreopoulos B."/>
            <person name="Lipzen A."/>
            <person name="Chen C."/>
            <person name="Yanf M."/>
            <person name="Daum C."/>
            <person name="Ng V."/>
            <person name="Clum A."/>
            <person name="Steindorff A."/>
            <person name="Ohm R."/>
            <person name="Martin F."/>
            <person name="Silar P."/>
            <person name="Natvig D."/>
            <person name="Lalanne C."/>
            <person name="Gautier V."/>
            <person name="Ament-velasquez S.L."/>
            <person name="Kruys A."/>
            <person name="Hutchinson M.I."/>
            <person name="Powell A.J."/>
            <person name="Barry K."/>
            <person name="Miller A.N."/>
            <person name="Grigoriev I.V."/>
            <person name="Debuchy R."/>
            <person name="Gladieux P."/>
            <person name="Thoren M.H."/>
            <person name="Johannesson H."/>
        </authorList>
    </citation>
    <scope>NUCLEOTIDE SEQUENCE</scope>
    <source>
        <strain evidence="2">FGSC 1904</strain>
    </source>
</reference>
<proteinExistence type="predicted"/>
<accession>A0AAE0PG38</accession>
<evidence type="ECO:0000256" key="1">
    <source>
        <dbReference type="SAM" id="Phobius"/>
    </source>
</evidence>
<feature type="transmembrane region" description="Helical" evidence="1">
    <location>
        <begin position="15"/>
        <end position="34"/>
    </location>
</feature>
<gene>
    <name evidence="2" type="ORF">B0T20DRAFT_195806</name>
</gene>
<organism evidence="2 3">
    <name type="scientific">Sordaria brevicollis</name>
    <dbReference type="NCBI Taxonomy" id="83679"/>
    <lineage>
        <taxon>Eukaryota</taxon>
        <taxon>Fungi</taxon>
        <taxon>Dikarya</taxon>
        <taxon>Ascomycota</taxon>
        <taxon>Pezizomycotina</taxon>
        <taxon>Sordariomycetes</taxon>
        <taxon>Sordariomycetidae</taxon>
        <taxon>Sordariales</taxon>
        <taxon>Sordariaceae</taxon>
        <taxon>Sordaria</taxon>
    </lineage>
</organism>
<evidence type="ECO:0000313" key="2">
    <source>
        <dbReference type="EMBL" id="KAK3399266.1"/>
    </source>
</evidence>
<name>A0AAE0PG38_SORBR</name>